<comment type="subcellular location">
    <subcellularLocation>
        <location evidence="11">Cell membrane</location>
        <topology evidence="11">Multi-pass membrane protein</topology>
    </subcellularLocation>
</comment>
<dbReference type="GO" id="GO:0004222">
    <property type="term" value="F:metalloendopeptidase activity"/>
    <property type="evidence" value="ECO:0007669"/>
    <property type="project" value="UniProtKB-UniRule"/>
</dbReference>
<dbReference type="PANTHER" id="PTHR43221">
    <property type="entry name" value="PROTEASE HTPX"/>
    <property type="match status" value="1"/>
</dbReference>
<protein>
    <recommendedName>
        <fullName evidence="11">Protease HtpX homolog</fullName>
        <ecNumber evidence="11">3.4.24.-</ecNumber>
    </recommendedName>
</protein>
<feature type="transmembrane region" description="Helical" evidence="11">
    <location>
        <begin position="42"/>
        <end position="59"/>
    </location>
</feature>
<dbReference type="HAMAP" id="MF_00188">
    <property type="entry name" value="Pept_M48_protease_HtpX"/>
    <property type="match status" value="1"/>
</dbReference>
<evidence type="ECO:0000256" key="10">
    <source>
        <dbReference type="ARBA" id="ARBA00023136"/>
    </source>
</evidence>
<keyword evidence="5 11" id="KW-0479">Metal-binding</keyword>
<dbReference type="AlphaFoldDB" id="A0A1F8F3M0"/>
<evidence type="ECO:0000256" key="4">
    <source>
        <dbReference type="ARBA" id="ARBA00022692"/>
    </source>
</evidence>
<keyword evidence="3 11" id="KW-0645">Protease</keyword>
<keyword evidence="8 11" id="KW-1133">Transmembrane helix</keyword>
<accession>A0A1F8F3M0</accession>
<dbReference type="InterPro" id="IPR022919">
    <property type="entry name" value="Pept_M48_protease_HtpX"/>
</dbReference>
<organism evidence="13 14">
    <name type="scientific">Candidatus Yanofskybacteria bacterium RIFCSPHIGHO2_01_FULL_45_42</name>
    <dbReference type="NCBI Taxonomy" id="1802671"/>
    <lineage>
        <taxon>Bacteria</taxon>
        <taxon>Candidatus Yanofskyibacteriota</taxon>
    </lineage>
</organism>
<dbReference type="EMBL" id="MGJL01000026">
    <property type="protein sequence ID" value="OGN07268.1"/>
    <property type="molecule type" value="Genomic_DNA"/>
</dbReference>
<evidence type="ECO:0000259" key="12">
    <source>
        <dbReference type="Pfam" id="PF01435"/>
    </source>
</evidence>
<dbReference type="GO" id="GO:0008270">
    <property type="term" value="F:zinc ion binding"/>
    <property type="evidence" value="ECO:0007669"/>
    <property type="project" value="UniProtKB-UniRule"/>
</dbReference>
<evidence type="ECO:0000313" key="14">
    <source>
        <dbReference type="Proteomes" id="UP000178023"/>
    </source>
</evidence>
<keyword evidence="9 11" id="KW-0482">Metalloprotease</keyword>
<dbReference type="Pfam" id="PF01435">
    <property type="entry name" value="Peptidase_M48"/>
    <property type="match status" value="1"/>
</dbReference>
<evidence type="ECO:0000256" key="11">
    <source>
        <dbReference type="HAMAP-Rule" id="MF_00188"/>
    </source>
</evidence>
<keyword evidence="10 11" id="KW-0472">Membrane</keyword>
<dbReference type="EC" id="3.4.24.-" evidence="11"/>
<comment type="similarity">
    <text evidence="1 11">Belongs to the peptidase M48B family.</text>
</comment>
<evidence type="ECO:0000256" key="8">
    <source>
        <dbReference type="ARBA" id="ARBA00022989"/>
    </source>
</evidence>
<evidence type="ECO:0000256" key="3">
    <source>
        <dbReference type="ARBA" id="ARBA00022670"/>
    </source>
</evidence>
<evidence type="ECO:0000256" key="9">
    <source>
        <dbReference type="ARBA" id="ARBA00023049"/>
    </source>
</evidence>
<keyword evidence="4 11" id="KW-0812">Transmembrane</keyword>
<comment type="caution">
    <text evidence="13">The sequence shown here is derived from an EMBL/GenBank/DDBJ whole genome shotgun (WGS) entry which is preliminary data.</text>
</comment>
<dbReference type="Gene3D" id="3.30.2010.10">
    <property type="entry name" value="Metalloproteases ('zincins'), catalytic domain"/>
    <property type="match status" value="1"/>
</dbReference>
<dbReference type="CDD" id="cd07340">
    <property type="entry name" value="M48B_Htpx_like"/>
    <property type="match status" value="1"/>
</dbReference>
<gene>
    <name evidence="11" type="primary">htpX</name>
    <name evidence="13" type="ORF">A2750_03045</name>
</gene>
<feature type="transmembrane region" description="Helical" evidence="11">
    <location>
        <begin position="153"/>
        <end position="173"/>
    </location>
</feature>
<feature type="domain" description="Peptidase M48" evidence="12">
    <location>
        <begin position="81"/>
        <end position="297"/>
    </location>
</feature>
<evidence type="ECO:0000256" key="1">
    <source>
        <dbReference type="ARBA" id="ARBA00009779"/>
    </source>
</evidence>
<reference evidence="13 14" key="1">
    <citation type="journal article" date="2016" name="Nat. Commun.">
        <title>Thousands of microbial genomes shed light on interconnected biogeochemical processes in an aquifer system.</title>
        <authorList>
            <person name="Anantharaman K."/>
            <person name="Brown C.T."/>
            <person name="Hug L.A."/>
            <person name="Sharon I."/>
            <person name="Castelle C.J."/>
            <person name="Probst A.J."/>
            <person name="Thomas B.C."/>
            <person name="Singh A."/>
            <person name="Wilkins M.J."/>
            <person name="Karaoz U."/>
            <person name="Brodie E.L."/>
            <person name="Williams K.H."/>
            <person name="Hubbard S.S."/>
            <person name="Banfield J.F."/>
        </authorList>
    </citation>
    <scope>NUCLEOTIDE SEQUENCE [LARGE SCALE GENOMIC DNA]</scope>
</reference>
<proteinExistence type="inferred from homology"/>
<evidence type="ECO:0000256" key="5">
    <source>
        <dbReference type="ARBA" id="ARBA00022723"/>
    </source>
</evidence>
<feature type="active site" evidence="11">
    <location>
        <position position="144"/>
    </location>
</feature>
<keyword evidence="7 11" id="KW-0862">Zinc</keyword>
<keyword evidence="2 11" id="KW-1003">Cell membrane</keyword>
<feature type="transmembrane region" description="Helical" evidence="11">
    <location>
        <begin position="193"/>
        <end position="216"/>
    </location>
</feature>
<feature type="binding site" evidence="11">
    <location>
        <position position="143"/>
    </location>
    <ligand>
        <name>Zn(2+)</name>
        <dbReference type="ChEBI" id="CHEBI:29105"/>
        <note>catalytic</note>
    </ligand>
</feature>
<dbReference type="InterPro" id="IPR050083">
    <property type="entry name" value="HtpX_protease"/>
</dbReference>
<evidence type="ECO:0000256" key="7">
    <source>
        <dbReference type="ARBA" id="ARBA00022833"/>
    </source>
</evidence>
<dbReference type="PANTHER" id="PTHR43221:SF2">
    <property type="entry name" value="PROTEASE HTPX HOMOLOG"/>
    <property type="match status" value="1"/>
</dbReference>
<feature type="binding site" evidence="11">
    <location>
        <position position="147"/>
    </location>
    <ligand>
        <name>Zn(2+)</name>
        <dbReference type="ChEBI" id="CHEBI:29105"/>
        <note>catalytic</note>
    </ligand>
</feature>
<name>A0A1F8F3M0_9BACT</name>
<evidence type="ECO:0000256" key="6">
    <source>
        <dbReference type="ARBA" id="ARBA00022801"/>
    </source>
</evidence>
<sequence length="299" mass="33087">MPNLYTQADSNIRKTWLLITVFLVLIIVLGWVFARAYQRPDILYFAVGLSFLMNFLAYYKSDSIALAMSHAQPVKREQYVDLFQIVENLCITAGLPMPRMYIIPELQINAFATGRNAKHAAVAVTQGALQKLNENELKGVLAHELSHVGNRDILISSVVVVLAGLVAILSDWFLRASFFQGRGDRDRDGGGGLIMLIGLALAILAPLAATLIRLAVSRKREYLADASGALLTRYPEGLASALEKIKSDGSAMRFAAHNATAHLFLSNPFKGQHGRSWLTNLFMTHPPLEDRIKTLRSLR</sequence>
<keyword evidence="6 11" id="KW-0378">Hydrolase</keyword>
<dbReference type="Proteomes" id="UP000178023">
    <property type="component" value="Unassembled WGS sequence"/>
</dbReference>
<dbReference type="InterPro" id="IPR001915">
    <property type="entry name" value="Peptidase_M48"/>
</dbReference>
<feature type="transmembrane region" description="Helical" evidence="11">
    <location>
        <begin position="16"/>
        <end position="36"/>
    </location>
</feature>
<evidence type="ECO:0000313" key="13">
    <source>
        <dbReference type="EMBL" id="OGN07268.1"/>
    </source>
</evidence>
<comment type="cofactor">
    <cofactor evidence="11">
        <name>Zn(2+)</name>
        <dbReference type="ChEBI" id="CHEBI:29105"/>
    </cofactor>
    <text evidence="11">Binds 1 zinc ion per subunit.</text>
</comment>
<evidence type="ECO:0000256" key="2">
    <source>
        <dbReference type="ARBA" id="ARBA00022475"/>
    </source>
</evidence>
<feature type="binding site" evidence="11">
    <location>
        <position position="221"/>
    </location>
    <ligand>
        <name>Zn(2+)</name>
        <dbReference type="ChEBI" id="CHEBI:29105"/>
        <note>catalytic</note>
    </ligand>
</feature>
<dbReference type="GO" id="GO:0005886">
    <property type="term" value="C:plasma membrane"/>
    <property type="evidence" value="ECO:0007669"/>
    <property type="project" value="UniProtKB-SubCell"/>
</dbReference>
<dbReference type="GO" id="GO:0006508">
    <property type="term" value="P:proteolysis"/>
    <property type="evidence" value="ECO:0007669"/>
    <property type="project" value="UniProtKB-KW"/>
</dbReference>